<dbReference type="PANTHER" id="PTHR14379:SF3">
    <property type="entry name" value="MEIOSIS REGULATOR AND MRNA STABILITY FACTOR 1"/>
    <property type="match status" value="1"/>
</dbReference>
<gene>
    <name evidence="3" type="ORF">B0H17DRAFT_473448</name>
</gene>
<reference evidence="3" key="1">
    <citation type="submission" date="2023-03" db="EMBL/GenBank/DDBJ databases">
        <title>Massive genome expansion in bonnet fungi (Mycena s.s.) driven by repeated elements and novel gene families across ecological guilds.</title>
        <authorList>
            <consortium name="Lawrence Berkeley National Laboratory"/>
            <person name="Harder C.B."/>
            <person name="Miyauchi S."/>
            <person name="Viragh M."/>
            <person name="Kuo A."/>
            <person name="Thoen E."/>
            <person name="Andreopoulos B."/>
            <person name="Lu D."/>
            <person name="Skrede I."/>
            <person name="Drula E."/>
            <person name="Henrissat B."/>
            <person name="Morin E."/>
            <person name="Kohler A."/>
            <person name="Barry K."/>
            <person name="LaButti K."/>
            <person name="Morin E."/>
            <person name="Salamov A."/>
            <person name="Lipzen A."/>
            <person name="Mereny Z."/>
            <person name="Hegedus B."/>
            <person name="Baldrian P."/>
            <person name="Stursova M."/>
            <person name="Weitz H."/>
            <person name="Taylor A."/>
            <person name="Grigoriev I.V."/>
            <person name="Nagy L.G."/>
            <person name="Martin F."/>
            <person name="Kauserud H."/>
        </authorList>
    </citation>
    <scope>NUCLEOTIDE SEQUENCE</scope>
    <source>
        <strain evidence="3">CBHHK067</strain>
    </source>
</reference>
<feature type="compositionally biased region" description="Polar residues" evidence="1">
    <location>
        <begin position="166"/>
        <end position="187"/>
    </location>
</feature>
<evidence type="ECO:0000313" key="4">
    <source>
        <dbReference type="Proteomes" id="UP001221757"/>
    </source>
</evidence>
<accession>A0AAD7DKX2</accession>
<proteinExistence type="predicted"/>
<evidence type="ECO:0000256" key="1">
    <source>
        <dbReference type="SAM" id="MobiDB-lite"/>
    </source>
</evidence>
<dbReference type="PANTHER" id="PTHR14379">
    <property type="entry name" value="LIMKAIN B LKAP"/>
    <property type="match status" value="1"/>
</dbReference>
<dbReference type="GO" id="GO:0010468">
    <property type="term" value="P:regulation of gene expression"/>
    <property type="evidence" value="ECO:0007669"/>
    <property type="project" value="InterPro"/>
</dbReference>
<dbReference type="GO" id="GO:0005777">
    <property type="term" value="C:peroxisome"/>
    <property type="evidence" value="ECO:0007669"/>
    <property type="project" value="InterPro"/>
</dbReference>
<evidence type="ECO:0000259" key="2">
    <source>
        <dbReference type="Pfam" id="PF01936"/>
    </source>
</evidence>
<organism evidence="3 4">
    <name type="scientific">Mycena rosella</name>
    <name type="common">Pink bonnet</name>
    <name type="synonym">Agaricus rosellus</name>
    <dbReference type="NCBI Taxonomy" id="1033263"/>
    <lineage>
        <taxon>Eukaryota</taxon>
        <taxon>Fungi</taxon>
        <taxon>Dikarya</taxon>
        <taxon>Basidiomycota</taxon>
        <taxon>Agaricomycotina</taxon>
        <taxon>Agaricomycetes</taxon>
        <taxon>Agaricomycetidae</taxon>
        <taxon>Agaricales</taxon>
        <taxon>Marasmiineae</taxon>
        <taxon>Mycenaceae</taxon>
        <taxon>Mycena</taxon>
    </lineage>
</organism>
<dbReference type="InterPro" id="IPR021139">
    <property type="entry name" value="NYN"/>
</dbReference>
<feature type="region of interest" description="Disordered" evidence="1">
    <location>
        <begin position="220"/>
        <end position="255"/>
    </location>
</feature>
<feature type="region of interest" description="Disordered" evidence="1">
    <location>
        <begin position="283"/>
        <end position="308"/>
    </location>
</feature>
<keyword evidence="4" id="KW-1185">Reference proteome</keyword>
<dbReference type="EMBL" id="JARKIE010000043">
    <property type="protein sequence ID" value="KAJ7694155.1"/>
    <property type="molecule type" value="Genomic_DNA"/>
</dbReference>
<dbReference type="AlphaFoldDB" id="A0AAD7DKX2"/>
<dbReference type="GO" id="GO:1905762">
    <property type="term" value="F:CCR4-NOT complex binding"/>
    <property type="evidence" value="ECO:0007669"/>
    <property type="project" value="TreeGrafter"/>
</dbReference>
<feature type="compositionally biased region" description="Polar residues" evidence="1">
    <location>
        <begin position="290"/>
        <end position="302"/>
    </location>
</feature>
<dbReference type="CDD" id="cd10910">
    <property type="entry name" value="PIN_limkain_b1_N_like"/>
    <property type="match status" value="1"/>
</dbReference>
<name>A0AAD7DKX2_MYCRO</name>
<dbReference type="Proteomes" id="UP001221757">
    <property type="component" value="Unassembled WGS sequence"/>
</dbReference>
<evidence type="ECO:0000313" key="3">
    <source>
        <dbReference type="EMBL" id="KAJ7694155.1"/>
    </source>
</evidence>
<sequence length="644" mass="68197">MQSPIEDVAIFWDYENCHASAQTSGYEVAAGIRKCAHRFGAVKHFKAYMETPDCDTARSLSLRSELQSSGVSLTDCPHNGRKNVADQMIMVDMLAYALDHGPPATLILISGDRDFAYAVSILRLRRYCVVVISLPMPGAHISLKSQASVCLDWNVDVMGYSNNSPSNLEGVTGPTTAVRNPSSSIQSPIAHRSSFLSSSPESPYSGFRVSQPTIKPVAVPASVASSGPSTSTPPGTAFNKESAIDHPPAEPEEPGVICVPAPAYSPNFDPIPTAPSLGSVAADTVPPAVSDSTTPIPQSSARESWPTPVVSPSALFSRDLVTAHIQRCMDMVAEVQPSVSQISIPPAHVPSTPAILTPHVLVADVEPNNAVSTEVQPFLKTVPPLFESLVEILKDQRAKGILRPLRSTISIQIIERDNTLYKRAGVAKFSQFTALAEQAKIIELGGRDGQAWILLRPDWCTAKRNTDGVVTPVASASNSAPPCCSPAVESGQIPVVSPTLLSFGDPISDHIHRCTNEAVPGRSSENPSLPSLKPDAPAAAPTPPPSALGAAHASGSTPSPKKIPPAFKPLVEALQKHKAKGVARPLRSTVGFDVVGMARTVYKEAGVNNFGQLAALAEKAKVVQLGGSNGKEWISLHPDWSSRK</sequence>
<feature type="region of interest" description="Disordered" evidence="1">
    <location>
        <begin position="517"/>
        <end position="565"/>
    </location>
</feature>
<feature type="compositionally biased region" description="Low complexity" evidence="1">
    <location>
        <begin position="220"/>
        <end position="237"/>
    </location>
</feature>
<dbReference type="GO" id="GO:0004540">
    <property type="term" value="F:RNA nuclease activity"/>
    <property type="evidence" value="ECO:0007669"/>
    <property type="project" value="InterPro"/>
</dbReference>
<feature type="domain" description="NYN" evidence="2">
    <location>
        <begin position="8"/>
        <end position="149"/>
    </location>
</feature>
<comment type="caution">
    <text evidence="3">The sequence shown here is derived from an EMBL/GenBank/DDBJ whole genome shotgun (WGS) entry which is preliminary data.</text>
</comment>
<dbReference type="Pfam" id="PF01936">
    <property type="entry name" value="NYN"/>
    <property type="match status" value="1"/>
</dbReference>
<dbReference type="Gene3D" id="3.40.50.1010">
    <property type="entry name" value="5'-nuclease"/>
    <property type="match status" value="1"/>
</dbReference>
<feature type="region of interest" description="Disordered" evidence="1">
    <location>
        <begin position="166"/>
        <end position="197"/>
    </location>
</feature>
<protein>
    <submittedName>
        <fullName evidence="3">NYN domain-containing protein</fullName>
    </submittedName>
</protein>
<dbReference type="InterPro" id="IPR024768">
    <property type="entry name" value="Marf1"/>
</dbReference>